<feature type="region of interest" description="Disordered" evidence="2">
    <location>
        <begin position="1"/>
        <end position="28"/>
    </location>
</feature>
<evidence type="ECO:0000256" key="1">
    <source>
        <dbReference type="ARBA" id="ARBA00009108"/>
    </source>
</evidence>
<dbReference type="Gene3D" id="3.30.70.1880">
    <property type="entry name" value="Protein of unknown function DUF881"/>
    <property type="match status" value="1"/>
</dbReference>
<evidence type="ECO:0000256" key="2">
    <source>
        <dbReference type="SAM" id="MobiDB-lite"/>
    </source>
</evidence>
<gene>
    <name evidence="4" type="ORF">EH165_05125</name>
</gene>
<evidence type="ECO:0000313" key="4">
    <source>
        <dbReference type="EMBL" id="AZI57628.1"/>
    </source>
</evidence>
<dbReference type="OrthoDB" id="3218134at2"/>
<feature type="compositionally biased region" description="Basic and acidic residues" evidence="2">
    <location>
        <begin position="1"/>
        <end position="11"/>
    </location>
</feature>
<evidence type="ECO:0000256" key="3">
    <source>
        <dbReference type="SAM" id="Phobius"/>
    </source>
</evidence>
<dbReference type="PANTHER" id="PTHR37313">
    <property type="entry name" value="UPF0749 PROTEIN RV1825"/>
    <property type="match status" value="1"/>
</dbReference>
<comment type="similarity">
    <text evidence="1">Belongs to the UPF0749 family.</text>
</comment>
<dbReference type="InterPro" id="IPR010273">
    <property type="entry name" value="DUF881"/>
</dbReference>
<dbReference type="GO" id="GO:0005886">
    <property type="term" value="C:plasma membrane"/>
    <property type="evidence" value="ECO:0007669"/>
    <property type="project" value="TreeGrafter"/>
</dbReference>
<protein>
    <submittedName>
        <fullName evidence="4">DUF881 domain-containing protein</fullName>
    </submittedName>
</protein>
<dbReference type="AlphaFoldDB" id="A0A3G8ZKA6"/>
<proteinExistence type="inferred from homology"/>
<dbReference type="PANTHER" id="PTHR37313:SF1">
    <property type="entry name" value="UPF0749 PROTEIN RV1823"/>
    <property type="match status" value="1"/>
</dbReference>
<feature type="transmembrane region" description="Helical" evidence="3">
    <location>
        <begin position="63"/>
        <end position="81"/>
    </location>
</feature>
<reference evidence="4 5" key="1">
    <citation type="submission" date="2018-11" db="EMBL/GenBank/DDBJ databases">
        <authorList>
            <person name="Da X."/>
        </authorList>
    </citation>
    <scope>NUCLEOTIDE SEQUENCE [LARGE SCALE GENOMIC DNA]</scope>
    <source>
        <strain evidence="4 5">S14-144</strain>
    </source>
</reference>
<reference evidence="4 5" key="2">
    <citation type="submission" date="2018-12" db="EMBL/GenBank/DDBJ databases">
        <title>Nakamurella antarcticus sp. nov., isolated from Antarctica South Shetland Islands soil.</title>
        <authorList>
            <person name="Peng F."/>
        </authorList>
    </citation>
    <scope>NUCLEOTIDE SEQUENCE [LARGE SCALE GENOMIC DNA]</scope>
    <source>
        <strain evidence="4 5">S14-144</strain>
    </source>
</reference>
<dbReference type="Proteomes" id="UP000268084">
    <property type="component" value="Chromosome"/>
</dbReference>
<organism evidence="4 5">
    <name type="scientific">Nakamurella antarctica</name>
    <dbReference type="NCBI Taxonomy" id="1902245"/>
    <lineage>
        <taxon>Bacteria</taxon>
        <taxon>Bacillati</taxon>
        <taxon>Actinomycetota</taxon>
        <taxon>Actinomycetes</taxon>
        <taxon>Nakamurellales</taxon>
        <taxon>Nakamurellaceae</taxon>
        <taxon>Nakamurella</taxon>
    </lineage>
</organism>
<keyword evidence="3" id="KW-0812">Transmembrane</keyword>
<sequence>MAEESKERAQREAAGGNPRVARTAPPPMLDSLLNDILDPGYAKAAARKAAPQTHAARSPRWPAIVWIVVGALLVGLLLGVAGRNTRDNAPGIQQARDALNLDVAQAQADESGLAASASSLATEVRSRQAAVGGGSGQRTLDILEAMNALTPVAGPGLRVSVTDPDAAAGEGAVFDRDIQVLVNSLWASGAEAIAISGVRLRLTSAIRQAGGAILVDNRPVVWPLVIEAIGNPASIHQKFISTTGYGRFQGFGQLYGVGFDVLAVDSLTLPAAAAIDNRYVEPPPAQTAPVSAASTQTSPTR</sequence>
<keyword evidence="3" id="KW-1133">Transmembrane helix</keyword>
<dbReference type="KEGG" id="nak:EH165_05125"/>
<name>A0A3G8ZKA6_9ACTN</name>
<accession>A0A3G8ZKA6</accession>
<dbReference type="RefSeq" id="WP_124798313.1">
    <property type="nucleotide sequence ID" value="NZ_CP034170.1"/>
</dbReference>
<keyword evidence="5" id="KW-1185">Reference proteome</keyword>
<evidence type="ECO:0000313" key="5">
    <source>
        <dbReference type="Proteomes" id="UP000268084"/>
    </source>
</evidence>
<dbReference type="Pfam" id="PF05949">
    <property type="entry name" value="DUF881"/>
    <property type="match status" value="1"/>
</dbReference>
<keyword evidence="3" id="KW-0472">Membrane</keyword>
<dbReference type="EMBL" id="CP034170">
    <property type="protein sequence ID" value="AZI57628.1"/>
    <property type="molecule type" value="Genomic_DNA"/>
</dbReference>